<dbReference type="Proteomes" id="UP000642284">
    <property type="component" value="Unassembled WGS sequence"/>
</dbReference>
<name>A0ABR7SNT1_9ACTN</name>
<comment type="caution">
    <text evidence="1">The sequence shown here is derived from an EMBL/GenBank/DDBJ whole genome shotgun (WGS) entry which is preliminary data.</text>
</comment>
<protein>
    <recommendedName>
        <fullName evidence="3">Thiopeptide-type bacteriocin biosynthesis domain-containing protein</fullName>
    </recommendedName>
</protein>
<reference evidence="1 2" key="1">
    <citation type="submission" date="2020-08" db="EMBL/GenBank/DDBJ databases">
        <title>Genemic of Streptomyces polyaspartic.</title>
        <authorList>
            <person name="Liu W."/>
        </authorList>
    </citation>
    <scope>NUCLEOTIDE SEQUENCE [LARGE SCALE GENOMIC DNA]</scope>
    <source>
        <strain evidence="1 2">TRM66268-LWL</strain>
    </source>
</reference>
<evidence type="ECO:0000313" key="2">
    <source>
        <dbReference type="Proteomes" id="UP000642284"/>
    </source>
</evidence>
<organism evidence="1 2">
    <name type="scientific">Streptomyces polyasparticus</name>
    <dbReference type="NCBI Taxonomy" id="2767826"/>
    <lineage>
        <taxon>Bacteria</taxon>
        <taxon>Bacillati</taxon>
        <taxon>Actinomycetota</taxon>
        <taxon>Actinomycetes</taxon>
        <taxon>Kitasatosporales</taxon>
        <taxon>Streptomycetaceae</taxon>
        <taxon>Streptomyces</taxon>
    </lineage>
</organism>
<gene>
    <name evidence="1" type="ORF">H9Y04_31890</name>
</gene>
<sequence>MFEPLMAAAVYDPDPSFCLWFVEPAVYAFGRRRVLWALVAYLRTGTDAERMGAMRAWYCAGVPVRRDRSPAYGPDGVRDPALDASRDAVAAWLEAALTLFATTENVRLQRRLMHELPRPRSHCPPHLHALLDRALTTARTLDDAQARGWVTAMDRPAS</sequence>
<accession>A0ABR7SNT1</accession>
<dbReference type="RefSeq" id="WP_187817590.1">
    <property type="nucleotide sequence ID" value="NZ_JACTVJ010000018.1"/>
</dbReference>
<keyword evidence="2" id="KW-1185">Reference proteome</keyword>
<evidence type="ECO:0008006" key="3">
    <source>
        <dbReference type="Google" id="ProtNLM"/>
    </source>
</evidence>
<proteinExistence type="predicted"/>
<evidence type="ECO:0000313" key="1">
    <source>
        <dbReference type="EMBL" id="MBC9717140.1"/>
    </source>
</evidence>
<dbReference type="EMBL" id="JACTVJ010000018">
    <property type="protein sequence ID" value="MBC9717140.1"/>
    <property type="molecule type" value="Genomic_DNA"/>
</dbReference>